<keyword evidence="5" id="KW-1185">Reference proteome</keyword>
<reference evidence="4 5" key="1">
    <citation type="submission" date="2015-04" db="EMBL/GenBank/DDBJ databases">
        <title>Complete genome sequence of Schizopora paradoxa KUC8140, a cosmopolitan wood degrader in East Asia.</title>
        <authorList>
            <consortium name="DOE Joint Genome Institute"/>
            <person name="Min B."/>
            <person name="Park H."/>
            <person name="Jang Y."/>
            <person name="Kim J.-J."/>
            <person name="Kim K.H."/>
            <person name="Pangilinan J."/>
            <person name="Lipzen A."/>
            <person name="Riley R."/>
            <person name="Grigoriev I.V."/>
            <person name="Spatafora J.W."/>
            <person name="Choi I.-G."/>
        </authorList>
    </citation>
    <scope>NUCLEOTIDE SEQUENCE [LARGE SCALE GENOMIC DNA]</scope>
    <source>
        <strain evidence="4 5">KUC8140</strain>
    </source>
</reference>
<dbReference type="Pfam" id="PF17168">
    <property type="entry name" value="DUF5127"/>
    <property type="match status" value="1"/>
</dbReference>
<accession>A0A0H2R9N9</accession>
<dbReference type="PANTHER" id="PTHR31987:SF1">
    <property type="entry name" value="GLUTAMINASE A"/>
    <property type="match status" value="1"/>
</dbReference>
<evidence type="ECO:0000256" key="1">
    <source>
        <dbReference type="SAM" id="SignalP"/>
    </source>
</evidence>
<organism evidence="4 5">
    <name type="scientific">Schizopora paradoxa</name>
    <dbReference type="NCBI Taxonomy" id="27342"/>
    <lineage>
        <taxon>Eukaryota</taxon>
        <taxon>Fungi</taxon>
        <taxon>Dikarya</taxon>
        <taxon>Basidiomycota</taxon>
        <taxon>Agaricomycotina</taxon>
        <taxon>Agaricomycetes</taxon>
        <taxon>Hymenochaetales</taxon>
        <taxon>Schizoporaceae</taxon>
        <taxon>Schizopora</taxon>
    </lineage>
</organism>
<feature type="domain" description="Glutaminase A N-terminal" evidence="3">
    <location>
        <begin position="108"/>
        <end position="342"/>
    </location>
</feature>
<dbReference type="Proteomes" id="UP000053477">
    <property type="component" value="Unassembled WGS sequence"/>
</dbReference>
<dbReference type="OrthoDB" id="3918848at2759"/>
<dbReference type="EMBL" id="KQ086086">
    <property type="protein sequence ID" value="KLO08575.1"/>
    <property type="molecule type" value="Genomic_DNA"/>
</dbReference>
<keyword evidence="1" id="KW-0732">Signal</keyword>
<dbReference type="PANTHER" id="PTHR31987">
    <property type="entry name" value="GLUTAMINASE A-RELATED"/>
    <property type="match status" value="1"/>
</dbReference>
<evidence type="ECO:0000259" key="2">
    <source>
        <dbReference type="Pfam" id="PF16335"/>
    </source>
</evidence>
<gene>
    <name evidence="4" type="ORF">SCHPADRAFT_835110</name>
</gene>
<feature type="domain" description="Glutaminase A central" evidence="2">
    <location>
        <begin position="348"/>
        <end position="685"/>
    </location>
</feature>
<dbReference type="InterPro" id="IPR033433">
    <property type="entry name" value="GtaA_N"/>
</dbReference>
<dbReference type="STRING" id="27342.A0A0H2R9N9"/>
<dbReference type="InParanoid" id="A0A0H2R9N9"/>
<protein>
    <submittedName>
        <fullName evidence="4">DUF1793-domain-containing protein</fullName>
    </submittedName>
</protein>
<evidence type="ECO:0000313" key="5">
    <source>
        <dbReference type="Proteomes" id="UP000053477"/>
    </source>
</evidence>
<dbReference type="AlphaFoldDB" id="A0A0H2R9N9"/>
<dbReference type="Pfam" id="PF16335">
    <property type="entry name" value="GtaA_6_Hairpin"/>
    <property type="match status" value="1"/>
</dbReference>
<sequence length="702" mass="76324">MLRSITLFLSLLFFSALHLVQAIVWTPFYPVSLPVAVKSPYLNVWLPQGNQTRSVQTSWPFYWPSVNTTLGWESILVVDNVPYWIMGVGKAQDNFQLAEFTAASFTPSRTTFNLTAGPVNVQLEWLSPVEVDDLVRLSIPFVYYHVIVTSTDGKEHDVRVGFGFSAGLISGDHTLAANGSSIVNDDVVALQMQLQTPKPFVEVSDHPEDAVAYIATSPGAGVSYQISNGSDSFESAMANATSLSNTVDSNYSSHALNAPFDNFGIMINIGNVNDAPSSAVYAVGVVRDPTIKYTDLSGNVQLRHPYFKANFSSPNDLLKFVVDDFNRSLASAQTFDNDLIADATNISSLYADLLSATTRQSLSGLDVTISQAADGSFNTSDVQIYVKDMGGVGSGGFVIVLYSSLPMYLYLAPELLAHLLYPLLNAQDDPQYTQPYAAQHLGVAYPNATAQNAMHNYGVEETANMLIITLAHAQATKDYSLISNFYNLLSGWTTYLINNSLTPNFQLTNPFDGISSANQTNLALKGVIGIAAMGSMSTFVGKTQDADTYNAMQSTASSYIQQWLALSRSSDGSRIFTSFGDQTSSGLLYNLFADRLLGLNLVPQSVYSNQTSLYRSMQGLFGSFLPKNSTKTYFLSDWTMFTAAICTDNSTRDSFVSSVHQVASTTSSNMPLGVFFNPSSDAILGGTNRCAFITLQYNIKVN</sequence>
<evidence type="ECO:0000259" key="3">
    <source>
        <dbReference type="Pfam" id="PF17168"/>
    </source>
</evidence>
<dbReference type="InterPro" id="IPR032514">
    <property type="entry name" value="GtaA_central"/>
</dbReference>
<feature type="signal peptide" evidence="1">
    <location>
        <begin position="1"/>
        <end position="22"/>
    </location>
</feature>
<proteinExistence type="predicted"/>
<name>A0A0H2R9N9_9AGAM</name>
<dbReference type="InterPro" id="IPR052743">
    <property type="entry name" value="Glutaminase_GtaA"/>
</dbReference>
<feature type="chain" id="PRO_5005201677" evidence="1">
    <location>
        <begin position="23"/>
        <end position="702"/>
    </location>
</feature>
<evidence type="ECO:0000313" key="4">
    <source>
        <dbReference type="EMBL" id="KLO08575.1"/>
    </source>
</evidence>